<dbReference type="AlphaFoldDB" id="A0A3A2ZZ81"/>
<dbReference type="Proteomes" id="UP000266188">
    <property type="component" value="Unassembled WGS sequence"/>
</dbReference>
<gene>
    <name evidence="2" type="ORF">PHISCL_02999</name>
</gene>
<name>A0A3A2ZZ81_9EURO</name>
<dbReference type="EMBL" id="MVGC01000072">
    <property type="protein sequence ID" value="RJE24684.1"/>
    <property type="molecule type" value="Genomic_DNA"/>
</dbReference>
<feature type="region of interest" description="Disordered" evidence="1">
    <location>
        <begin position="85"/>
        <end position="155"/>
    </location>
</feature>
<comment type="caution">
    <text evidence="2">The sequence shown here is derived from an EMBL/GenBank/DDBJ whole genome shotgun (WGS) entry which is preliminary data.</text>
</comment>
<evidence type="ECO:0000313" key="2">
    <source>
        <dbReference type="EMBL" id="RJE24684.1"/>
    </source>
</evidence>
<keyword evidence="3" id="KW-1185">Reference proteome</keyword>
<organism evidence="2 3">
    <name type="scientific">Aspergillus sclerotialis</name>
    <dbReference type="NCBI Taxonomy" id="2070753"/>
    <lineage>
        <taxon>Eukaryota</taxon>
        <taxon>Fungi</taxon>
        <taxon>Dikarya</taxon>
        <taxon>Ascomycota</taxon>
        <taxon>Pezizomycotina</taxon>
        <taxon>Eurotiomycetes</taxon>
        <taxon>Eurotiomycetidae</taxon>
        <taxon>Eurotiales</taxon>
        <taxon>Aspergillaceae</taxon>
        <taxon>Aspergillus</taxon>
        <taxon>Aspergillus subgen. Polypaecilum</taxon>
    </lineage>
</organism>
<dbReference type="InterPro" id="IPR022190">
    <property type="entry name" value="DUF3716"/>
</dbReference>
<evidence type="ECO:0000256" key="1">
    <source>
        <dbReference type="SAM" id="MobiDB-lite"/>
    </source>
</evidence>
<dbReference type="Pfam" id="PF12511">
    <property type="entry name" value="DUF3716"/>
    <property type="match status" value="1"/>
</dbReference>
<accession>A0A3A2ZZ81</accession>
<evidence type="ECO:0000313" key="3">
    <source>
        <dbReference type="Proteomes" id="UP000266188"/>
    </source>
</evidence>
<dbReference type="OrthoDB" id="4511039at2759"/>
<feature type="compositionally biased region" description="Acidic residues" evidence="1">
    <location>
        <begin position="131"/>
        <end position="150"/>
    </location>
</feature>
<protein>
    <submittedName>
        <fullName evidence="2">Uncharacterized protein</fullName>
    </submittedName>
</protein>
<dbReference type="STRING" id="2070753.A0A3A2ZZ81"/>
<proteinExistence type="predicted"/>
<sequence length="252" mass="26858">MVKDSGAITKLKTLTIVRKVILRAGIKSLNLTRNPNREAVIAQAVGSTVKARCSHCSRGEGAFTECVQATVDGELLQGSCASCHANSTGARCSLRPPDRRQTSRKRGRSQTPSRHRKSRTIEYTDHSGSAEADEEGTEGTDFSEAELSDNESEKSVDDRGAALKIYHARNSLYAAATLIDSAALAAKNTSKSLPTLAAAEHTFTAQQLAGDHPRLATALQAMAKAIRMSAAAVLGEADIEEEEEEDDDASSD</sequence>
<reference evidence="3" key="1">
    <citation type="submission" date="2017-02" db="EMBL/GenBank/DDBJ databases">
        <authorList>
            <person name="Tafer H."/>
            <person name="Lopandic K."/>
        </authorList>
    </citation>
    <scope>NUCLEOTIDE SEQUENCE [LARGE SCALE GENOMIC DNA]</scope>
    <source>
        <strain evidence="3">CBS 366.77</strain>
    </source>
</reference>
<feature type="compositionally biased region" description="Basic residues" evidence="1">
    <location>
        <begin position="102"/>
        <end position="118"/>
    </location>
</feature>